<keyword evidence="1" id="KW-0805">Transcription regulation</keyword>
<dbReference type="InterPro" id="IPR036388">
    <property type="entry name" value="WH-like_DNA-bd_sf"/>
</dbReference>
<dbReference type="PANTHER" id="PTHR44846:SF16">
    <property type="entry name" value="TRANSCRIPTIONAL REGULATOR PHNF-RELATED"/>
    <property type="match status" value="1"/>
</dbReference>
<keyword evidence="6" id="KW-1185">Reference proteome</keyword>
<dbReference type="GO" id="GO:0003677">
    <property type="term" value="F:DNA binding"/>
    <property type="evidence" value="ECO:0007669"/>
    <property type="project" value="UniProtKB-KW"/>
</dbReference>
<feature type="domain" description="HTH gntR-type" evidence="4">
    <location>
        <begin position="3"/>
        <end position="71"/>
    </location>
</feature>
<accession>A0A7X0NG23</accession>
<evidence type="ECO:0000256" key="1">
    <source>
        <dbReference type="ARBA" id="ARBA00023015"/>
    </source>
</evidence>
<dbReference type="CDD" id="cd07377">
    <property type="entry name" value="WHTH_GntR"/>
    <property type="match status" value="1"/>
</dbReference>
<evidence type="ECO:0000313" key="6">
    <source>
        <dbReference type="Proteomes" id="UP000537141"/>
    </source>
</evidence>
<evidence type="ECO:0000256" key="2">
    <source>
        <dbReference type="ARBA" id="ARBA00023125"/>
    </source>
</evidence>
<dbReference type="Pfam" id="PF00392">
    <property type="entry name" value="GntR"/>
    <property type="match status" value="1"/>
</dbReference>
<keyword evidence="3" id="KW-0804">Transcription</keyword>
<proteinExistence type="predicted"/>
<dbReference type="RefSeq" id="WP_184423611.1">
    <property type="nucleotide sequence ID" value="NZ_AP027362.1"/>
</dbReference>
<dbReference type="Gene3D" id="3.40.1410.10">
    <property type="entry name" value="Chorismate lyase-like"/>
    <property type="match status" value="1"/>
</dbReference>
<organism evidence="5 6">
    <name type="scientific">Thalassotalea piscium</name>
    <dbReference type="NCBI Taxonomy" id="1230533"/>
    <lineage>
        <taxon>Bacteria</taxon>
        <taxon>Pseudomonadati</taxon>
        <taxon>Pseudomonadota</taxon>
        <taxon>Gammaproteobacteria</taxon>
        <taxon>Alteromonadales</taxon>
        <taxon>Colwelliaceae</taxon>
        <taxon>Thalassotalea</taxon>
    </lineage>
</organism>
<comment type="caution">
    <text evidence="5">The sequence shown here is derived from an EMBL/GenBank/DDBJ whole genome shotgun (WGS) entry which is preliminary data.</text>
</comment>
<dbReference type="SUPFAM" id="SSF64288">
    <property type="entry name" value="Chorismate lyase-like"/>
    <property type="match status" value="1"/>
</dbReference>
<dbReference type="PRINTS" id="PR00035">
    <property type="entry name" value="HTHGNTR"/>
</dbReference>
<dbReference type="InterPro" id="IPR036390">
    <property type="entry name" value="WH_DNA-bd_sf"/>
</dbReference>
<dbReference type="EMBL" id="JACHHU010000008">
    <property type="protein sequence ID" value="MBB6542793.1"/>
    <property type="molecule type" value="Genomic_DNA"/>
</dbReference>
<dbReference type="AlphaFoldDB" id="A0A7X0NG23"/>
<gene>
    <name evidence="5" type="ORF">HNQ55_001293</name>
</gene>
<dbReference type="SMART" id="SM00345">
    <property type="entry name" value="HTH_GNTR"/>
    <property type="match status" value="1"/>
</dbReference>
<protein>
    <submittedName>
        <fullName evidence="5">GntR family histidine utilization transcriptional repressor</fullName>
    </submittedName>
</protein>
<evidence type="ECO:0000313" key="5">
    <source>
        <dbReference type="EMBL" id="MBB6542793.1"/>
    </source>
</evidence>
<dbReference type="PANTHER" id="PTHR44846">
    <property type="entry name" value="MANNOSYL-D-GLYCERATE TRANSPORT/METABOLISM SYSTEM REPRESSOR MNGR-RELATED"/>
    <property type="match status" value="1"/>
</dbReference>
<name>A0A7X0NG23_9GAMM</name>
<sequence>MAQAKYKEIAEFIKKQIDTNVWPVGYKIPSETDLSVSFSASRMTARKAVDEVANLGLLKRIPSVGTFVEGKPAKSSLLEIKNIADEITARGHYHQMTVLSKMTIVPNGAIANTLSSFNSKVFKILIIHSENGVPIQLEERYVSAKKVPHFLEQDFSKITASEYLSSVCPLTDAEIEVEAIMPSKILRHNLQIDENIPCIKVSRSTQSNGQPISLAILYYPSDKYKLTSSIHIVKQG</sequence>
<dbReference type="SUPFAM" id="SSF46785">
    <property type="entry name" value="Winged helix' DNA-binding domain"/>
    <property type="match status" value="1"/>
</dbReference>
<dbReference type="PROSITE" id="PS50949">
    <property type="entry name" value="HTH_GNTR"/>
    <property type="match status" value="1"/>
</dbReference>
<reference evidence="5 6" key="1">
    <citation type="submission" date="2020-08" db="EMBL/GenBank/DDBJ databases">
        <title>Genomic Encyclopedia of Type Strains, Phase IV (KMG-IV): sequencing the most valuable type-strain genomes for metagenomic binning, comparative biology and taxonomic classification.</title>
        <authorList>
            <person name="Goeker M."/>
        </authorList>
    </citation>
    <scope>NUCLEOTIDE SEQUENCE [LARGE SCALE GENOMIC DNA]</scope>
    <source>
        <strain evidence="5 6">DSM 26287</strain>
    </source>
</reference>
<evidence type="ECO:0000259" key="4">
    <source>
        <dbReference type="PROSITE" id="PS50949"/>
    </source>
</evidence>
<dbReference type="Pfam" id="PF07702">
    <property type="entry name" value="UTRA"/>
    <property type="match status" value="1"/>
</dbReference>
<dbReference type="GO" id="GO:0003700">
    <property type="term" value="F:DNA-binding transcription factor activity"/>
    <property type="evidence" value="ECO:0007669"/>
    <property type="project" value="InterPro"/>
</dbReference>
<dbReference type="InterPro" id="IPR000524">
    <property type="entry name" value="Tscrpt_reg_HTH_GntR"/>
</dbReference>
<dbReference type="InterPro" id="IPR028978">
    <property type="entry name" value="Chorismate_lyase_/UTRA_dom_sf"/>
</dbReference>
<dbReference type="SMART" id="SM00866">
    <property type="entry name" value="UTRA"/>
    <property type="match status" value="1"/>
</dbReference>
<dbReference type="InterPro" id="IPR050679">
    <property type="entry name" value="Bact_HTH_transcr_reg"/>
</dbReference>
<dbReference type="InterPro" id="IPR011663">
    <property type="entry name" value="UTRA"/>
</dbReference>
<dbReference type="Gene3D" id="1.10.10.10">
    <property type="entry name" value="Winged helix-like DNA-binding domain superfamily/Winged helix DNA-binding domain"/>
    <property type="match status" value="1"/>
</dbReference>
<evidence type="ECO:0000256" key="3">
    <source>
        <dbReference type="ARBA" id="ARBA00023163"/>
    </source>
</evidence>
<dbReference type="Proteomes" id="UP000537141">
    <property type="component" value="Unassembled WGS sequence"/>
</dbReference>
<keyword evidence="2" id="KW-0238">DNA-binding</keyword>